<protein>
    <submittedName>
        <fullName evidence="1">Uncharacterized protein</fullName>
    </submittedName>
</protein>
<dbReference type="EMBL" id="JXLP01000002">
    <property type="protein sequence ID" value="KIL79998.1"/>
    <property type="molecule type" value="Genomic_DNA"/>
</dbReference>
<organism evidence="1 2">
    <name type="scientific">Bacillus badius</name>
    <dbReference type="NCBI Taxonomy" id="1455"/>
    <lineage>
        <taxon>Bacteria</taxon>
        <taxon>Bacillati</taxon>
        <taxon>Bacillota</taxon>
        <taxon>Bacilli</taxon>
        <taxon>Bacillales</taxon>
        <taxon>Bacillaceae</taxon>
        <taxon>Pseudobacillus</taxon>
    </lineage>
</organism>
<evidence type="ECO:0000313" key="1">
    <source>
        <dbReference type="EMBL" id="KIL79998.1"/>
    </source>
</evidence>
<proteinExistence type="predicted"/>
<keyword evidence="2" id="KW-1185">Reference proteome</keyword>
<accession>A0ABR5B0E6</accession>
<evidence type="ECO:0000313" key="2">
    <source>
        <dbReference type="Proteomes" id="UP000031982"/>
    </source>
</evidence>
<dbReference type="Proteomes" id="UP000031982">
    <property type="component" value="Unassembled WGS sequence"/>
</dbReference>
<name>A0ABR5B0E6_BACBA</name>
<sequence>MKQPFRFLNDFQVIQEKDRPFGVDESGYFLEIHGSENKHLLQRQFFNSS</sequence>
<reference evidence="1 2" key="1">
    <citation type="submission" date="2015-01" db="EMBL/GenBank/DDBJ databases">
        <title>Genome Assembly of Bacillus badius MTCC 1458.</title>
        <authorList>
            <person name="Verma A."/>
            <person name="Khatri I."/>
            <person name="Mual P."/>
            <person name="Subramanian S."/>
            <person name="Krishnamurthi S."/>
        </authorList>
    </citation>
    <scope>NUCLEOTIDE SEQUENCE [LARGE SCALE GENOMIC DNA]</scope>
    <source>
        <strain evidence="1 2">MTCC 1458</strain>
    </source>
</reference>
<comment type="caution">
    <text evidence="1">The sequence shown here is derived from an EMBL/GenBank/DDBJ whole genome shotgun (WGS) entry which is preliminary data.</text>
</comment>
<gene>
    <name evidence="1" type="ORF">SD77_2452</name>
</gene>